<organism evidence="2">
    <name type="scientific">mine drainage metagenome</name>
    <dbReference type="NCBI Taxonomy" id="410659"/>
    <lineage>
        <taxon>unclassified sequences</taxon>
        <taxon>metagenomes</taxon>
        <taxon>ecological metagenomes</taxon>
    </lineage>
</organism>
<feature type="domain" description="BON" evidence="1">
    <location>
        <begin position="70"/>
        <end position="138"/>
    </location>
</feature>
<dbReference type="InterPro" id="IPR051686">
    <property type="entry name" value="Lipoprotein_DolP"/>
</dbReference>
<protein>
    <submittedName>
        <fullName evidence="2">Osmotically-inducible protein Y</fullName>
    </submittedName>
</protein>
<dbReference type="PANTHER" id="PTHR34606">
    <property type="entry name" value="BON DOMAIN-CONTAINING PROTEIN"/>
    <property type="match status" value="1"/>
</dbReference>
<dbReference type="Pfam" id="PF04972">
    <property type="entry name" value="BON"/>
    <property type="match status" value="1"/>
</dbReference>
<dbReference type="Gene3D" id="3.30.1340.30">
    <property type="match status" value="1"/>
</dbReference>
<accession>A0A1J5RB06</accession>
<dbReference type="PROSITE" id="PS50914">
    <property type="entry name" value="BON"/>
    <property type="match status" value="1"/>
</dbReference>
<evidence type="ECO:0000313" key="2">
    <source>
        <dbReference type="EMBL" id="OIQ92490.1"/>
    </source>
</evidence>
<dbReference type="SMART" id="SM00749">
    <property type="entry name" value="BON"/>
    <property type="match status" value="1"/>
</dbReference>
<dbReference type="PANTHER" id="PTHR34606:SF15">
    <property type="entry name" value="BON DOMAIN-CONTAINING PROTEIN"/>
    <property type="match status" value="1"/>
</dbReference>
<reference evidence="2" key="1">
    <citation type="submission" date="2016-10" db="EMBL/GenBank/DDBJ databases">
        <title>Sequence of Gallionella enrichment culture.</title>
        <authorList>
            <person name="Poehlein A."/>
            <person name="Muehling M."/>
            <person name="Daniel R."/>
        </authorList>
    </citation>
    <scope>NUCLEOTIDE SEQUENCE</scope>
</reference>
<name>A0A1J5RB06_9ZZZZ</name>
<comment type="caution">
    <text evidence="2">The sequence shown here is derived from an EMBL/GenBank/DDBJ whole genome shotgun (WGS) entry which is preliminary data.</text>
</comment>
<gene>
    <name evidence="2" type="primary">osmY_13</name>
    <name evidence="2" type="ORF">GALL_255630</name>
</gene>
<proteinExistence type="predicted"/>
<dbReference type="EMBL" id="MLJW01000230">
    <property type="protein sequence ID" value="OIQ92490.1"/>
    <property type="molecule type" value="Genomic_DNA"/>
</dbReference>
<dbReference type="InterPro" id="IPR014004">
    <property type="entry name" value="Transpt-assoc_nodulatn_dom_bac"/>
</dbReference>
<evidence type="ECO:0000259" key="1">
    <source>
        <dbReference type="PROSITE" id="PS50914"/>
    </source>
</evidence>
<sequence length="142" mass="14279">MNISRGLKSIVIALLLATGLAACDQPGPAESAGKKLDQTTAVAGQKIGAAVDEAGQKMDEQGVKAGTAIDDAEITARVKAAIFAEPGLATLQISVLTVDGVVTLSGSVDSQQRSDTAKGLAAAVAGVKKVDNRLALKADHSD</sequence>
<dbReference type="InterPro" id="IPR007055">
    <property type="entry name" value="BON_dom"/>
</dbReference>
<dbReference type="PROSITE" id="PS51257">
    <property type="entry name" value="PROKAR_LIPOPROTEIN"/>
    <property type="match status" value="1"/>
</dbReference>
<dbReference type="AlphaFoldDB" id="A0A1J5RB06"/>